<dbReference type="PANTHER" id="PTHR12147:SF22">
    <property type="entry name" value="ENDOPLASMIC RETICULUM METALLOPEPTIDASE 1"/>
    <property type="match status" value="1"/>
</dbReference>
<feature type="transmembrane region" description="Helical" evidence="15">
    <location>
        <begin position="479"/>
        <end position="498"/>
    </location>
</feature>
<feature type="transmembrane region" description="Helical" evidence="15">
    <location>
        <begin position="618"/>
        <end position="636"/>
    </location>
</feature>
<evidence type="ECO:0000256" key="3">
    <source>
        <dbReference type="ARBA" id="ARBA00010918"/>
    </source>
</evidence>
<evidence type="ECO:0000256" key="2">
    <source>
        <dbReference type="ARBA" id="ARBA00004477"/>
    </source>
</evidence>
<feature type="domain" description="Peptidase M28" evidence="16">
    <location>
        <begin position="166"/>
        <end position="362"/>
    </location>
</feature>
<dbReference type="Pfam" id="PF04389">
    <property type="entry name" value="Peptidase_M28"/>
    <property type="match status" value="1"/>
</dbReference>
<feature type="domain" description="Endoplasmic reticulum metallopeptidase 1/1-A TM" evidence="18">
    <location>
        <begin position="443"/>
        <end position="660"/>
    </location>
</feature>
<sequence>MAGAMQDGVLRFRQKGSNGVHNSHWNGTLEEGAKHESMRRRHYLLSGDFYFYLLLFYIISACAAHYAQNTLPDAVREVPGNQLGRTKFIGKRAKNFLVEIVSLGPRSVGSYENEVAAVDIIQRQLTYIESQADPVHFIESDVQRANGSFYLDFIDGFTSSYRAVKNVVVRLSPKENASSAGPTLLLNCHYDSAPTSPGASDDAISCAILMEILQVLSKRPTPLPHPIIFLFNGAEENILQGSHGFITQHKWAKDVKAFVNLEACGAGGKELLFQASSGDPWLVRAYVEGAVRPFGSIVAEEIFRSGVILSDTDFRIFRDFGHIPGLDFAFAKNGYVYHTKYDNMDYIEDGSIQHAGDNILGLVTKILEAPEFATDLPRTNKPRAVYFDFMCIFMVTYSYPMGNLLAKLAIAITFISLAWRIKKAAPNGNKHGMMLVAWCRARALGVILASMVAGVLTSVAVALVLTLFGSTMSWYARPYLTIGLYYCSCVGTMLAVHWRIALSRRKERDWEDGEWTALEHYQDANQLLWIAALVVLMASGVNGIYIPIAWVVFAGTVFSAASIWFLRLGKQGQHGWLVLIVIVASVIPLLLTICLSMNIEVALFPIMGRIGTLTNPEIVAAVICSFHAIFCTSYMIPFVHVSSNGSRLVYVLLGVCAISMATAVSPLGFPYSAANGRASPQRILFFNVERTFHNQQQERIGEDSGIWAVPLDYNGPRSLKQVAKGRKIAKVDCTQHIYCGMPYYFPVISKLRETYYIDAPGPIFHRQRKFQLVSQKAGTFGTRRLTFNLTGPTHMGMTLSPRKGVNLSGWSFTRGPVVKGHPWDGGRPTYFVYLSQGEDLGPWEFWIDLDVPTDRPSSEPIVDLGYYTYYMQQNDHRQMAFQLFLKELPDWIHPTPWAASADFYIF</sequence>
<keyword evidence="12 15" id="KW-0472">Membrane</keyword>
<keyword evidence="4" id="KW-0645">Protease</keyword>
<dbReference type="GO" id="GO:0008235">
    <property type="term" value="F:metalloexopeptidase activity"/>
    <property type="evidence" value="ECO:0007669"/>
    <property type="project" value="InterPro"/>
</dbReference>
<accession>A0A2R5LGK1</accession>
<feature type="transmembrane region" description="Helical" evidence="15">
    <location>
        <begin position="551"/>
        <end position="569"/>
    </location>
</feature>
<evidence type="ECO:0000259" key="16">
    <source>
        <dbReference type="Pfam" id="PF04389"/>
    </source>
</evidence>
<keyword evidence="6" id="KW-0479">Metal-binding</keyword>
<feature type="transmembrane region" description="Helical" evidence="15">
    <location>
        <begin position="527"/>
        <end position="545"/>
    </location>
</feature>
<evidence type="ECO:0000256" key="14">
    <source>
        <dbReference type="ARBA" id="ARBA00078796"/>
    </source>
</evidence>
<dbReference type="GO" id="GO:0005789">
    <property type="term" value="C:endoplasmic reticulum membrane"/>
    <property type="evidence" value="ECO:0007669"/>
    <property type="project" value="UniProtKB-SubCell"/>
</dbReference>
<evidence type="ECO:0000256" key="4">
    <source>
        <dbReference type="ARBA" id="ARBA00022670"/>
    </source>
</evidence>
<feature type="transmembrane region" description="Helical" evidence="15">
    <location>
        <begin position="576"/>
        <end position="598"/>
    </location>
</feature>
<comment type="cofactor">
    <cofactor evidence="1">
        <name>Zn(2+)</name>
        <dbReference type="ChEBI" id="CHEBI:29105"/>
    </cofactor>
</comment>
<organism evidence="19">
    <name type="scientific">Ornithodoros turicata</name>
    <dbReference type="NCBI Taxonomy" id="34597"/>
    <lineage>
        <taxon>Eukaryota</taxon>
        <taxon>Metazoa</taxon>
        <taxon>Ecdysozoa</taxon>
        <taxon>Arthropoda</taxon>
        <taxon>Chelicerata</taxon>
        <taxon>Arachnida</taxon>
        <taxon>Acari</taxon>
        <taxon>Parasitiformes</taxon>
        <taxon>Ixodida</taxon>
        <taxon>Ixodoidea</taxon>
        <taxon>Argasidae</taxon>
        <taxon>Ornithodorinae</taxon>
        <taxon>Ornithodoros</taxon>
    </lineage>
</organism>
<reference evidence="19" key="1">
    <citation type="submission" date="2018-03" db="EMBL/GenBank/DDBJ databases">
        <title>The relapsing fever spirochete Borrelia turicatae persists in the highly oxidative environment of its soft-bodied tick vector.</title>
        <authorList>
            <person name="Bourret T.J."/>
            <person name="Boyle W.K."/>
            <person name="Valenzuela J.G."/>
            <person name="Oliveira F."/>
            <person name="Lopez J.E."/>
        </authorList>
    </citation>
    <scope>NUCLEOTIDE SEQUENCE</scope>
    <source>
        <strain evidence="19">Kansas strain/isolate</strain>
        <tissue evidence="19">Salivary glands</tissue>
    </source>
</reference>
<evidence type="ECO:0000259" key="18">
    <source>
        <dbReference type="Pfam" id="PF22249"/>
    </source>
</evidence>
<dbReference type="FunFam" id="3.40.630.10:FF:000008">
    <property type="entry name" value="Endoplasmic reticulum metallopeptidase 1"/>
    <property type="match status" value="1"/>
</dbReference>
<keyword evidence="8" id="KW-0256">Endoplasmic reticulum</keyword>
<proteinExistence type="inferred from homology"/>
<dbReference type="GO" id="GO:0046872">
    <property type="term" value="F:metal ion binding"/>
    <property type="evidence" value="ECO:0007669"/>
    <property type="project" value="UniProtKB-KW"/>
</dbReference>
<keyword evidence="5 15" id="KW-0812">Transmembrane</keyword>
<feature type="transmembrane region" description="Helical" evidence="15">
    <location>
        <begin position="405"/>
        <end position="422"/>
    </location>
</feature>
<dbReference type="AlphaFoldDB" id="A0A2R5LGK1"/>
<evidence type="ECO:0000256" key="8">
    <source>
        <dbReference type="ARBA" id="ARBA00022824"/>
    </source>
</evidence>
<dbReference type="InterPro" id="IPR045175">
    <property type="entry name" value="M28_fam"/>
</dbReference>
<comment type="similarity">
    <text evidence="3">Belongs to the peptidase M28 family.</text>
</comment>
<feature type="transmembrane region" description="Helical" evidence="15">
    <location>
        <begin position="648"/>
        <end position="669"/>
    </location>
</feature>
<evidence type="ECO:0000313" key="19">
    <source>
        <dbReference type="EMBL" id="MBY08651.1"/>
    </source>
</evidence>
<keyword evidence="7" id="KW-0378">Hydrolase</keyword>
<feature type="transmembrane region" description="Helical" evidence="15">
    <location>
        <begin position="443"/>
        <end position="467"/>
    </location>
</feature>
<protein>
    <recommendedName>
        <fullName evidence="14">FXNA-like protease</fullName>
    </recommendedName>
</protein>
<dbReference type="GO" id="GO:0006508">
    <property type="term" value="P:proteolysis"/>
    <property type="evidence" value="ECO:0007669"/>
    <property type="project" value="UniProtKB-KW"/>
</dbReference>
<keyword evidence="10 15" id="KW-1133">Transmembrane helix</keyword>
<evidence type="ECO:0000256" key="10">
    <source>
        <dbReference type="ARBA" id="ARBA00022989"/>
    </source>
</evidence>
<dbReference type="InterPro" id="IPR048024">
    <property type="entry name" value="Fxna-like_M28_dom"/>
</dbReference>
<comment type="subcellular location">
    <subcellularLocation>
        <location evidence="2">Endoplasmic reticulum membrane</location>
        <topology evidence="2">Multi-pass membrane protein</topology>
    </subcellularLocation>
</comment>
<keyword evidence="13" id="KW-0325">Glycoprotein</keyword>
<evidence type="ECO:0000259" key="17">
    <source>
        <dbReference type="Pfam" id="PF22248"/>
    </source>
</evidence>
<dbReference type="Pfam" id="PF22248">
    <property type="entry name" value="ERMP1_C"/>
    <property type="match status" value="1"/>
</dbReference>
<evidence type="ECO:0000256" key="15">
    <source>
        <dbReference type="SAM" id="Phobius"/>
    </source>
</evidence>
<dbReference type="InterPro" id="IPR007484">
    <property type="entry name" value="Peptidase_M28"/>
</dbReference>
<name>A0A2R5LGK1_9ACAR</name>
<evidence type="ECO:0000256" key="7">
    <source>
        <dbReference type="ARBA" id="ARBA00022801"/>
    </source>
</evidence>
<dbReference type="CDD" id="cd03875">
    <property type="entry name" value="M28_Fxna_like"/>
    <property type="match status" value="1"/>
</dbReference>
<keyword evidence="9" id="KW-0862">Zinc</keyword>
<dbReference type="PANTHER" id="PTHR12147">
    <property type="entry name" value="METALLOPEPTIDASE M28 FAMILY MEMBER"/>
    <property type="match status" value="1"/>
</dbReference>
<dbReference type="Gene3D" id="3.40.630.10">
    <property type="entry name" value="Zn peptidases"/>
    <property type="match status" value="1"/>
</dbReference>
<evidence type="ECO:0000256" key="12">
    <source>
        <dbReference type="ARBA" id="ARBA00023136"/>
    </source>
</evidence>
<dbReference type="InterPro" id="IPR053974">
    <property type="entry name" value="ERMP1_1-A_TM"/>
</dbReference>
<feature type="domain" description="Endoplasmic reticulum metallopeptidase 1-like C-terminal" evidence="17">
    <location>
        <begin position="679"/>
        <end position="904"/>
    </location>
</feature>
<keyword evidence="11" id="KW-0482">Metalloprotease</keyword>
<evidence type="ECO:0000256" key="13">
    <source>
        <dbReference type="ARBA" id="ARBA00023180"/>
    </source>
</evidence>
<feature type="transmembrane region" description="Helical" evidence="15">
    <location>
        <begin position="49"/>
        <end position="67"/>
    </location>
</feature>
<evidence type="ECO:0000256" key="5">
    <source>
        <dbReference type="ARBA" id="ARBA00022692"/>
    </source>
</evidence>
<evidence type="ECO:0000256" key="11">
    <source>
        <dbReference type="ARBA" id="ARBA00023049"/>
    </source>
</evidence>
<dbReference type="SUPFAM" id="SSF53187">
    <property type="entry name" value="Zn-dependent exopeptidases"/>
    <property type="match status" value="1"/>
</dbReference>
<evidence type="ECO:0000256" key="9">
    <source>
        <dbReference type="ARBA" id="ARBA00022833"/>
    </source>
</evidence>
<dbReference type="Pfam" id="PF22249">
    <property type="entry name" value="ERMP1-TM"/>
    <property type="match status" value="1"/>
</dbReference>
<evidence type="ECO:0000256" key="1">
    <source>
        <dbReference type="ARBA" id="ARBA00001947"/>
    </source>
</evidence>
<dbReference type="EMBL" id="GGLE01004525">
    <property type="protein sequence ID" value="MBY08651.1"/>
    <property type="molecule type" value="Transcribed_RNA"/>
</dbReference>
<evidence type="ECO:0000256" key="6">
    <source>
        <dbReference type="ARBA" id="ARBA00022723"/>
    </source>
</evidence>
<dbReference type="InterPro" id="IPR053973">
    <property type="entry name" value="ERMP1-like_C"/>
</dbReference>